<protein>
    <recommendedName>
        <fullName evidence="8">Energy-coupling factor transporter transmembrane protein EcfT</fullName>
    </recommendedName>
</protein>
<evidence type="ECO:0000256" key="3">
    <source>
        <dbReference type="ARBA" id="ARBA00022989"/>
    </source>
</evidence>
<dbReference type="Pfam" id="PF02361">
    <property type="entry name" value="CbiQ"/>
    <property type="match status" value="1"/>
</dbReference>
<dbReference type="AlphaFoldDB" id="A0A830HRT5"/>
<dbReference type="CDD" id="cd16914">
    <property type="entry name" value="EcfT"/>
    <property type="match status" value="1"/>
</dbReference>
<dbReference type="EMBL" id="BNJQ01000026">
    <property type="protein sequence ID" value="GHP09812.1"/>
    <property type="molecule type" value="Genomic_DNA"/>
</dbReference>
<evidence type="ECO:0000313" key="7">
    <source>
        <dbReference type="Proteomes" id="UP000660262"/>
    </source>
</evidence>
<evidence type="ECO:0000313" key="6">
    <source>
        <dbReference type="EMBL" id="GHP09812.1"/>
    </source>
</evidence>
<dbReference type="OrthoDB" id="2019294at2759"/>
<dbReference type="Proteomes" id="UP000660262">
    <property type="component" value="Unassembled WGS sequence"/>
</dbReference>
<name>A0A830HRT5_9CHLO</name>
<comment type="subcellular location">
    <subcellularLocation>
        <location evidence="1">Membrane</location>
        <topology evidence="1">Multi-pass membrane protein</topology>
    </subcellularLocation>
</comment>
<dbReference type="PANTHER" id="PTHR33514">
    <property type="entry name" value="PROTEIN ABCI12, CHLOROPLASTIC"/>
    <property type="match status" value="1"/>
</dbReference>
<feature type="region of interest" description="Disordered" evidence="5">
    <location>
        <begin position="1"/>
        <end position="80"/>
    </location>
</feature>
<keyword evidence="7" id="KW-1185">Reference proteome</keyword>
<keyword evidence="4" id="KW-0472">Membrane</keyword>
<evidence type="ECO:0000256" key="4">
    <source>
        <dbReference type="ARBA" id="ARBA00023136"/>
    </source>
</evidence>
<comment type="caution">
    <text evidence="6">The sequence shown here is derived from an EMBL/GenBank/DDBJ whole genome shotgun (WGS) entry which is preliminary data.</text>
</comment>
<dbReference type="GO" id="GO:0009507">
    <property type="term" value="C:chloroplast"/>
    <property type="evidence" value="ECO:0007669"/>
    <property type="project" value="TreeGrafter"/>
</dbReference>
<dbReference type="InterPro" id="IPR003339">
    <property type="entry name" value="ABC/ECF_trnsptr_transmembrane"/>
</dbReference>
<feature type="compositionally biased region" description="Low complexity" evidence="5">
    <location>
        <begin position="59"/>
        <end position="68"/>
    </location>
</feature>
<evidence type="ECO:0000256" key="5">
    <source>
        <dbReference type="SAM" id="MobiDB-lite"/>
    </source>
</evidence>
<evidence type="ECO:0000256" key="1">
    <source>
        <dbReference type="ARBA" id="ARBA00004141"/>
    </source>
</evidence>
<gene>
    <name evidence="6" type="ORF">PPROV_000854700</name>
</gene>
<organism evidence="6 7">
    <name type="scientific">Pycnococcus provasolii</name>
    <dbReference type="NCBI Taxonomy" id="41880"/>
    <lineage>
        <taxon>Eukaryota</taxon>
        <taxon>Viridiplantae</taxon>
        <taxon>Chlorophyta</taxon>
        <taxon>Pseudoscourfieldiophyceae</taxon>
        <taxon>Pseudoscourfieldiales</taxon>
        <taxon>Pycnococcaceae</taxon>
        <taxon>Pycnococcus</taxon>
    </lineage>
</organism>
<sequence length="420" mass="43324">MSLASAGGGARGGAPRGAPRGGAPRGGAPRGGAPRGAPCGGALGGARRSSLHVRPHRCSSSSQPAASSQPPPPLSTEPTPMAARVLDGVIGATSTPVGMYVEPGDRPSFVYRLHPITKQVWALALVLVPAFFPQHGSLGEPWGVLPFPRIIAMGSVLLATAVSLPPRLYVPQLRRLLLLSMLAFFAVAFVSDAVSPNVYVPFAPPDGVPLASLGASPSTIASPDGDNAPFCYVMLEAGIVKVTRKSLKLAISAASIALTVLLASNLCLTTTTPEASASALRGVLAPVRRILPWRPARQFVDDVCLGLLLALRFIALVFEEANALALGLATKDVPWRSLGPMRAIGVGAGVLGKLVRNLLGHAEKIAVAMHDRGFRGASTFHAYTPGGAKDLRWGVGDAVALAVLAGAVYLATYARSHALV</sequence>
<evidence type="ECO:0008006" key="8">
    <source>
        <dbReference type="Google" id="ProtNLM"/>
    </source>
</evidence>
<dbReference type="GO" id="GO:0005886">
    <property type="term" value="C:plasma membrane"/>
    <property type="evidence" value="ECO:0007669"/>
    <property type="project" value="UniProtKB-ARBA"/>
</dbReference>
<dbReference type="PANTHER" id="PTHR33514:SF13">
    <property type="entry name" value="PROTEIN ABCI12, CHLOROPLASTIC"/>
    <property type="match status" value="1"/>
</dbReference>
<evidence type="ECO:0000256" key="2">
    <source>
        <dbReference type="ARBA" id="ARBA00022692"/>
    </source>
</evidence>
<keyword evidence="3" id="KW-1133">Transmembrane helix</keyword>
<feature type="compositionally biased region" description="Gly residues" evidence="5">
    <location>
        <begin position="1"/>
        <end position="44"/>
    </location>
</feature>
<keyword evidence="2" id="KW-0812">Transmembrane</keyword>
<accession>A0A830HRT5</accession>
<proteinExistence type="predicted"/>
<reference evidence="6" key="1">
    <citation type="submission" date="2020-10" db="EMBL/GenBank/DDBJ databases">
        <title>Unveiling of a novel bifunctional photoreceptor, Dualchrome1, isolated from a cosmopolitan green alga.</title>
        <authorList>
            <person name="Suzuki S."/>
            <person name="Kawachi M."/>
        </authorList>
    </citation>
    <scope>NUCLEOTIDE SEQUENCE</scope>
    <source>
        <strain evidence="6">NIES 2893</strain>
    </source>
</reference>